<name>A0A1I0Q903_9FIRM</name>
<dbReference type="Proteomes" id="UP000199701">
    <property type="component" value="Unassembled WGS sequence"/>
</dbReference>
<keyword evidence="2" id="KW-1185">Reference proteome</keyword>
<sequence length="108" mass="12387">MNGSKTSSFIIEGARLQHSKNNHFNIKLDNLKFQIIKGTIYNQKKERCEGAVVQVVQISCRDKSKCLLGYVFTDENGEYIFALEAKSCMIYELAIYAPLIDAKWRNFS</sequence>
<dbReference type="EMBL" id="FOJI01000007">
    <property type="protein sequence ID" value="SEW23270.1"/>
    <property type="molecule type" value="Genomic_DNA"/>
</dbReference>
<protein>
    <recommendedName>
        <fullName evidence="3">Carboxypeptidase regulatory-like domain-containing protein</fullName>
    </recommendedName>
</protein>
<dbReference type="AlphaFoldDB" id="A0A1I0Q903"/>
<gene>
    <name evidence="1" type="ORF">SAMN05421659_10788</name>
</gene>
<dbReference type="SUPFAM" id="SSF49464">
    <property type="entry name" value="Carboxypeptidase regulatory domain-like"/>
    <property type="match status" value="1"/>
</dbReference>
<dbReference type="InterPro" id="IPR008969">
    <property type="entry name" value="CarboxyPept-like_regulatory"/>
</dbReference>
<reference evidence="1 2" key="1">
    <citation type="submission" date="2016-10" db="EMBL/GenBank/DDBJ databases">
        <authorList>
            <person name="de Groot N.N."/>
        </authorList>
    </citation>
    <scope>NUCLEOTIDE SEQUENCE [LARGE SCALE GENOMIC DNA]</scope>
    <source>
        <strain evidence="1 2">DSM 9179</strain>
    </source>
</reference>
<evidence type="ECO:0000313" key="2">
    <source>
        <dbReference type="Proteomes" id="UP000199701"/>
    </source>
</evidence>
<dbReference type="OrthoDB" id="1912420at2"/>
<evidence type="ECO:0008006" key="3">
    <source>
        <dbReference type="Google" id="ProtNLM"/>
    </source>
</evidence>
<proteinExistence type="predicted"/>
<dbReference type="RefSeq" id="WP_092453658.1">
    <property type="nucleotide sequence ID" value="NZ_FOJI01000007.1"/>
</dbReference>
<evidence type="ECO:0000313" key="1">
    <source>
        <dbReference type="EMBL" id="SEW23270.1"/>
    </source>
</evidence>
<dbReference type="STRING" id="99656.SAMN05421659_10788"/>
<accession>A0A1I0Q903</accession>
<organism evidence="1 2">
    <name type="scientific">[Clostridium] fimetarium</name>
    <dbReference type="NCBI Taxonomy" id="99656"/>
    <lineage>
        <taxon>Bacteria</taxon>
        <taxon>Bacillati</taxon>
        <taxon>Bacillota</taxon>
        <taxon>Clostridia</taxon>
        <taxon>Lachnospirales</taxon>
        <taxon>Lachnospiraceae</taxon>
    </lineage>
</organism>